<evidence type="ECO:0000313" key="3">
    <source>
        <dbReference type="WBParaSite" id="Hba_07502"/>
    </source>
</evidence>
<keyword evidence="1" id="KW-0472">Membrane</keyword>
<feature type="transmembrane region" description="Helical" evidence="1">
    <location>
        <begin position="38"/>
        <end position="69"/>
    </location>
</feature>
<keyword evidence="2" id="KW-1185">Reference proteome</keyword>
<reference evidence="3" key="1">
    <citation type="submission" date="2016-11" db="UniProtKB">
        <authorList>
            <consortium name="WormBaseParasite"/>
        </authorList>
    </citation>
    <scope>IDENTIFICATION</scope>
</reference>
<dbReference type="WBParaSite" id="Hba_07502">
    <property type="protein sequence ID" value="Hba_07502"/>
    <property type="gene ID" value="Hba_07502"/>
</dbReference>
<keyword evidence="1" id="KW-1133">Transmembrane helix</keyword>
<protein>
    <submittedName>
        <fullName evidence="3">G_PROTEIN_RECEP_F1_2 domain-containing protein</fullName>
    </submittedName>
</protein>
<name>A0A1I7WQS3_HETBA</name>
<evidence type="ECO:0000313" key="2">
    <source>
        <dbReference type="Proteomes" id="UP000095283"/>
    </source>
</evidence>
<proteinExistence type="predicted"/>
<dbReference type="Proteomes" id="UP000095283">
    <property type="component" value="Unplaced"/>
</dbReference>
<keyword evidence="1" id="KW-0812">Transmembrane</keyword>
<dbReference type="AlphaFoldDB" id="A0A1I7WQS3"/>
<accession>A0A1I7WQS3</accession>
<sequence length="131" mass="15172">MVLESCTASVVSSFVDCFVLCCKSLHSPFNTLLRKPGFIIPTITFIDALFFIFGPNSILRVSMIPAYLIHFSDMSFTNTMYRRPIICRWFFARLMSSVFCNVWFLFAATTSQSSELAKKNVDNYFLYYYIL</sequence>
<feature type="transmembrane region" description="Helical" evidence="1">
    <location>
        <begin position="90"/>
        <end position="108"/>
    </location>
</feature>
<organism evidence="2 3">
    <name type="scientific">Heterorhabditis bacteriophora</name>
    <name type="common">Entomopathogenic nematode worm</name>
    <dbReference type="NCBI Taxonomy" id="37862"/>
    <lineage>
        <taxon>Eukaryota</taxon>
        <taxon>Metazoa</taxon>
        <taxon>Ecdysozoa</taxon>
        <taxon>Nematoda</taxon>
        <taxon>Chromadorea</taxon>
        <taxon>Rhabditida</taxon>
        <taxon>Rhabditina</taxon>
        <taxon>Rhabditomorpha</taxon>
        <taxon>Strongyloidea</taxon>
        <taxon>Heterorhabditidae</taxon>
        <taxon>Heterorhabditis</taxon>
    </lineage>
</organism>
<evidence type="ECO:0000256" key="1">
    <source>
        <dbReference type="SAM" id="Phobius"/>
    </source>
</evidence>